<proteinExistence type="predicted"/>
<evidence type="ECO:0000256" key="2">
    <source>
        <dbReference type="ARBA" id="ARBA00022821"/>
    </source>
</evidence>
<evidence type="ECO:0000313" key="6">
    <source>
        <dbReference type="EnsemblPlants" id="EMT05289"/>
    </source>
</evidence>
<dbReference type="FunFam" id="1.10.10.10:FF:000322">
    <property type="entry name" value="Probable disease resistance protein At1g63360"/>
    <property type="match status" value="1"/>
</dbReference>
<dbReference type="InterPro" id="IPR042197">
    <property type="entry name" value="Apaf_helical"/>
</dbReference>
<dbReference type="GO" id="GO:0042742">
    <property type="term" value="P:defense response to bacterium"/>
    <property type="evidence" value="ECO:0007669"/>
    <property type="project" value="UniProtKB-ARBA"/>
</dbReference>
<dbReference type="InterPro" id="IPR044974">
    <property type="entry name" value="Disease_R_plants"/>
</dbReference>
<dbReference type="Gene3D" id="1.10.10.10">
    <property type="entry name" value="Winged helix-like DNA-binding domain superfamily/Winged helix DNA-binding domain"/>
    <property type="match status" value="1"/>
</dbReference>
<reference evidence="6" key="1">
    <citation type="submission" date="2015-06" db="UniProtKB">
        <authorList>
            <consortium name="EnsemblPlants"/>
        </authorList>
    </citation>
    <scope>IDENTIFICATION</scope>
</reference>
<dbReference type="InterPro" id="IPR027417">
    <property type="entry name" value="P-loop_NTPase"/>
</dbReference>
<evidence type="ECO:0000259" key="5">
    <source>
        <dbReference type="Pfam" id="PF25019"/>
    </source>
</evidence>
<dbReference type="PANTHER" id="PTHR23155">
    <property type="entry name" value="DISEASE RESISTANCE PROTEIN RP"/>
    <property type="match status" value="1"/>
</dbReference>
<dbReference type="SUPFAM" id="SSF52058">
    <property type="entry name" value="L domain-like"/>
    <property type="match status" value="1"/>
</dbReference>
<dbReference type="Pfam" id="PF25019">
    <property type="entry name" value="LRR_R13L1-DRL21"/>
    <property type="match status" value="1"/>
</dbReference>
<feature type="domain" description="Disease resistance protein winged helix" evidence="4">
    <location>
        <begin position="330"/>
        <end position="408"/>
    </location>
</feature>
<dbReference type="EnsemblPlants" id="EMT05289">
    <property type="protein sequence ID" value="EMT05289"/>
    <property type="gene ID" value="F775_52304"/>
</dbReference>
<feature type="domain" description="R13L1/DRL21-like LRR repeat region" evidence="5">
    <location>
        <begin position="606"/>
        <end position="729"/>
    </location>
</feature>
<protein>
    <submittedName>
        <fullName evidence="6">Uncharacterized protein</fullName>
    </submittedName>
</protein>
<dbReference type="InterPro" id="IPR056789">
    <property type="entry name" value="LRR_R13L1-DRL21"/>
</dbReference>
<keyword evidence="1" id="KW-0677">Repeat</keyword>
<dbReference type="GO" id="GO:0009626">
    <property type="term" value="P:plant-type hypersensitive response"/>
    <property type="evidence" value="ECO:0007669"/>
    <property type="project" value="UniProtKB-ARBA"/>
</dbReference>
<evidence type="ECO:0000256" key="1">
    <source>
        <dbReference type="ARBA" id="ARBA00022737"/>
    </source>
</evidence>
<dbReference type="Gene3D" id="1.10.8.430">
    <property type="entry name" value="Helical domain of apoptotic protease-activating factors"/>
    <property type="match status" value="1"/>
</dbReference>
<dbReference type="Gene3D" id="3.80.10.10">
    <property type="entry name" value="Ribonuclease Inhibitor"/>
    <property type="match status" value="1"/>
</dbReference>
<dbReference type="Pfam" id="PF00931">
    <property type="entry name" value="NB-ARC"/>
    <property type="match status" value="1"/>
</dbReference>
<dbReference type="InterPro" id="IPR058922">
    <property type="entry name" value="WHD_DRP"/>
</dbReference>
<sequence length="1045" mass="119164">MSKKKLIDSLKKIEDNINEAHQILDKLNLSSISDGNRRHVMDANRPTTAVSPHKVLGRDNERDKIIKMLHKNEGGVQPSTSNSLCFSVIGIHGVGGSGKSTLAQLVYAHEEKDKKDNKEGHFDLVMWVHVSQNFSVGDIFKELYEAASEPKVPCPQFNNMNSLGKELERKLDGKRFLLILDDVWCNKDVSDQNLPELLSPLKVGKRGSKILVTTRSKYALPDLGPGVRCTAIPVPEFDDTAFFELFMHYALEEGQDQSLFCIIGEEIAKKLKGSPLAARTVGGNLRRQPDVDHWRRVRDQDLFKVWGGPLWWSYYQLGEQARRCFAYCSIFPRRHRLYRDDLVRLWVAEGFIRSTDEGADIEDVGQEIFNELLSISFLQPGGTNNSYLAGIYYGKEYYLVHDLLHDLAEAVAGSDCFRIDNNASQKGGGWTRDVPRDVRHLFVQSYDATLITEKILELRKLHTLIIYSVGGDTPVEEIVIKNILKSLPKLRVLAIASSLEDSAFIWKPDTFSVPESVGQLKHLRYLAFRTDRGCRVILPSSLNQLYQMQLLDFGQCHDLVFCCDDLIHLRHLFSGLGLQFSNISRIVSLQTFPPFKVSREQGHEAKQLRYLNRLCGQLTIKGLENVKSREEALEFDLAAKKRLTDLTLSFIGSSEVAAEVLEGLCPPVGLEKLRIEGYKGLGYPKWMVGRQNSGPEKLQKLELSIWGQPGPAPELEAFIHLRELTLSSCCWNALPCNMDHLSLLEKLWISNCINVRSLPTLPQSLERQHYRCLLAISPLFSRENIVWVCCIFMGRMEIREMNVMSSRVSTTVMHEHIYASDIESMPSFVLEDAGWHLQSWGRAWFSASHVRIFWESIRRHQNITNNTRFFWQGDSERKKYRLAKWSVVCRPKDQGGLGIHDLEVKNRALLGKWCMANPSKEEICGFQGGIPSILEAWGFPLLGRSFSIKDGSEIRFWEDKWLGNDILREQYPALYNIVRHKGLGLFSGWERLPLFGRFGYVEMIRCTGTLRLWSYLQRVENPGLFMERILFGCVHLSYAEAGCNA</sequence>
<dbReference type="SUPFAM" id="SSF52540">
    <property type="entry name" value="P-loop containing nucleoside triphosphate hydrolases"/>
    <property type="match status" value="1"/>
</dbReference>
<accession>M8AV62</accession>
<dbReference type="Pfam" id="PF23559">
    <property type="entry name" value="WHD_DRP"/>
    <property type="match status" value="1"/>
</dbReference>
<keyword evidence="2" id="KW-0611">Plant defense</keyword>
<name>M8AV62_AEGTA</name>
<dbReference type="GO" id="GO:0002758">
    <property type="term" value="P:innate immune response-activating signaling pathway"/>
    <property type="evidence" value="ECO:0007669"/>
    <property type="project" value="UniProtKB-ARBA"/>
</dbReference>
<feature type="domain" description="NB-ARC" evidence="3">
    <location>
        <begin position="82"/>
        <end position="217"/>
    </location>
</feature>
<dbReference type="PRINTS" id="PR00364">
    <property type="entry name" value="DISEASERSIST"/>
</dbReference>
<evidence type="ECO:0000259" key="3">
    <source>
        <dbReference type="Pfam" id="PF00931"/>
    </source>
</evidence>
<dbReference type="ExpressionAtlas" id="M8AV62">
    <property type="expression patterns" value="baseline"/>
</dbReference>
<organism evidence="6">
    <name type="scientific">Aegilops tauschii</name>
    <name type="common">Tausch's goatgrass</name>
    <name type="synonym">Aegilops squarrosa</name>
    <dbReference type="NCBI Taxonomy" id="37682"/>
    <lineage>
        <taxon>Eukaryota</taxon>
        <taxon>Viridiplantae</taxon>
        <taxon>Streptophyta</taxon>
        <taxon>Embryophyta</taxon>
        <taxon>Tracheophyta</taxon>
        <taxon>Spermatophyta</taxon>
        <taxon>Magnoliopsida</taxon>
        <taxon>Liliopsida</taxon>
        <taxon>Poales</taxon>
        <taxon>Poaceae</taxon>
        <taxon>BOP clade</taxon>
        <taxon>Pooideae</taxon>
        <taxon>Triticodae</taxon>
        <taxon>Triticeae</taxon>
        <taxon>Triticinae</taxon>
        <taxon>Aegilops</taxon>
    </lineage>
</organism>
<evidence type="ECO:0000259" key="4">
    <source>
        <dbReference type="Pfam" id="PF23559"/>
    </source>
</evidence>
<dbReference type="Gene3D" id="3.40.50.300">
    <property type="entry name" value="P-loop containing nucleotide triphosphate hydrolases"/>
    <property type="match status" value="1"/>
</dbReference>
<dbReference type="InterPro" id="IPR036388">
    <property type="entry name" value="WH-like_DNA-bd_sf"/>
</dbReference>
<dbReference type="AlphaFoldDB" id="M8AV62"/>
<dbReference type="PANTHER" id="PTHR23155:SF1058">
    <property type="entry name" value="OS11G0668100 PROTEIN"/>
    <property type="match status" value="1"/>
</dbReference>
<dbReference type="InterPro" id="IPR032675">
    <property type="entry name" value="LRR_dom_sf"/>
</dbReference>
<dbReference type="GO" id="GO:0043531">
    <property type="term" value="F:ADP binding"/>
    <property type="evidence" value="ECO:0007669"/>
    <property type="project" value="InterPro"/>
</dbReference>
<dbReference type="InterPro" id="IPR002182">
    <property type="entry name" value="NB-ARC"/>
</dbReference>